<reference evidence="2" key="1">
    <citation type="submission" date="2023-07" db="EMBL/GenBank/DDBJ databases">
        <title>Functional and genomic diversity of the sorghum phyllosphere microbiome.</title>
        <authorList>
            <person name="Shade A."/>
        </authorList>
    </citation>
    <scope>NUCLEOTIDE SEQUENCE</scope>
    <source>
        <strain evidence="2">SORGH_AS_0457</strain>
    </source>
</reference>
<dbReference type="AlphaFoldDB" id="A0AAP5AIC3"/>
<protein>
    <recommendedName>
        <fullName evidence="4">DUF3011 domain-containing protein</fullName>
    </recommendedName>
</protein>
<evidence type="ECO:0000256" key="1">
    <source>
        <dbReference type="SAM" id="SignalP"/>
    </source>
</evidence>
<sequence length="186" mass="20650">MRNNAMANGTHKWVWALLPALLAAGAAAQAQQYDRYRDDGYNDGPVRCESIKGRTQQCPIEGRARLVRQLSGTQCIEGDNWGQARNGVWVTRGCRAEFVAEGRRPSHGNGNGWGNNGGGWGNGGRGQVISCDSNDNRMRRCNVSIRREARLIRQTSRSACVEGRTWGWNRDGVWVNGGCRAEFEIR</sequence>
<evidence type="ECO:0008006" key="4">
    <source>
        <dbReference type="Google" id="ProtNLM"/>
    </source>
</evidence>
<accession>A0AAP5AIC3</accession>
<keyword evidence="1" id="KW-0732">Signal</keyword>
<gene>
    <name evidence="2" type="ORF">QE424_001247</name>
</gene>
<evidence type="ECO:0000313" key="2">
    <source>
        <dbReference type="EMBL" id="MDQ1108088.1"/>
    </source>
</evidence>
<feature type="signal peptide" evidence="1">
    <location>
        <begin position="1"/>
        <end position="30"/>
    </location>
</feature>
<organism evidence="2 3">
    <name type="scientific">Stenotrophomonas rhizophila</name>
    <dbReference type="NCBI Taxonomy" id="216778"/>
    <lineage>
        <taxon>Bacteria</taxon>
        <taxon>Pseudomonadati</taxon>
        <taxon>Pseudomonadota</taxon>
        <taxon>Gammaproteobacteria</taxon>
        <taxon>Lysobacterales</taxon>
        <taxon>Lysobacteraceae</taxon>
        <taxon>Stenotrophomonas</taxon>
    </lineage>
</organism>
<evidence type="ECO:0000313" key="3">
    <source>
        <dbReference type="Proteomes" id="UP001226084"/>
    </source>
</evidence>
<dbReference type="InterPro" id="IPR021381">
    <property type="entry name" value="DUF3011"/>
</dbReference>
<comment type="caution">
    <text evidence="2">The sequence shown here is derived from an EMBL/GenBank/DDBJ whole genome shotgun (WGS) entry which is preliminary data.</text>
</comment>
<proteinExistence type="predicted"/>
<dbReference type="EMBL" id="JAUTAS010000001">
    <property type="protein sequence ID" value="MDQ1108088.1"/>
    <property type="molecule type" value="Genomic_DNA"/>
</dbReference>
<feature type="chain" id="PRO_5043052614" description="DUF3011 domain-containing protein" evidence="1">
    <location>
        <begin position="31"/>
        <end position="186"/>
    </location>
</feature>
<name>A0AAP5AIC3_9GAMM</name>
<dbReference type="Proteomes" id="UP001226084">
    <property type="component" value="Unassembled WGS sequence"/>
</dbReference>
<dbReference type="Pfam" id="PF11218">
    <property type="entry name" value="DUF3011"/>
    <property type="match status" value="1"/>
</dbReference>